<dbReference type="CDD" id="cd06257">
    <property type="entry name" value="DnaJ"/>
    <property type="match status" value="1"/>
</dbReference>
<dbReference type="EMBL" id="SDMP01000006">
    <property type="protein sequence ID" value="RYR54628.1"/>
    <property type="molecule type" value="Genomic_DNA"/>
</dbReference>
<dbReference type="SUPFAM" id="SSF46565">
    <property type="entry name" value="Chaperone J-domain"/>
    <property type="match status" value="1"/>
</dbReference>
<dbReference type="PANTHER" id="PTHR45295:SF4">
    <property type="entry name" value="OS06G0474800 PROTEIN"/>
    <property type="match status" value="1"/>
</dbReference>
<organism evidence="2 3">
    <name type="scientific">Arachis hypogaea</name>
    <name type="common">Peanut</name>
    <dbReference type="NCBI Taxonomy" id="3818"/>
    <lineage>
        <taxon>Eukaryota</taxon>
        <taxon>Viridiplantae</taxon>
        <taxon>Streptophyta</taxon>
        <taxon>Embryophyta</taxon>
        <taxon>Tracheophyta</taxon>
        <taxon>Spermatophyta</taxon>
        <taxon>Magnoliopsida</taxon>
        <taxon>eudicotyledons</taxon>
        <taxon>Gunneridae</taxon>
        <taxon>Pentapetalae</taxon>
        <taxon>rosids</taxon>
        <taxon>fabids</taxon>
        <taxon>Fabales</taxon>
        <taxon>Fabaceae</taxon>
        <taxon>Papilionoideae</taxon>
        <taxon>50 kb inversion clade</taxon>
        <taxon>dalbergioids sensu lato</taxon>
        <taxon>Dalbergieae</taxon>
        <taxon>Pterocarpus clade</taxon>
        <taxon>Arachis</taxon>
    </lineage>
</organism>
<evidence type="ECO:0000259" key="1">
    <source>
        <dbReference type="PROSITE" id="PS50076"/>
    </source>
</evidence>
<dbReference type="Gene3D" id="1.10.287.110">
    <property type="entry name" value="DnaJ domain"/>
    <property type="match status" value="1"/>
</dbReference>
<feature type="domain" description="J" evidence="1">
    <location>
        <begin position="55"/>
        <end position="118"/>
    </location>
</feature>
<dbReference type="PANTHER" id="PTHR45295">
    <property type="entry name" value="CHAPERONE PROTEIN DNAJ C76, CHLOROPLASTIC"/>
    <property type="match status" value="1"/>
</dbReference>
<dbReference type="AlphaFoldDB" id="A0A445CUM9"/>
<accession>A0A445CUM9</accession>
<dbReference type="Pfam" id="PF13370">
    <property type="entry name" value="Fer4_13"/>
    <property type="match status" value="1"/>
</dbReference>
<protein>
    <recommendedName>
        <fullName evidence="1">J domain-containing protein</fullName>
    </recommendedName>
</protein>
<reference evidence="2 3" key="1">
    <citation type="submission" date="2019-01" db="EMBL/GenBank/DDBJ databases">
        <title>Sequencing of cultivated peanut Arachis hypogaea provides insights into genome evolution and oil improvement.</title>
        <authorList>
            <person name="Chen X."/>
        </authorList>
    </citation>
    <scope>NUCLEOTIDE SEQUENCE [LARGE SCALE GENOMIC DNA]</scope>
    <source>
        <strain evidence="3">cv. Fuhuasheng</strain>
        <tissue evidence="2">Leaves</tissue>
    </source>
</reference>
<comment type="caution">
    <text evidence="2">The sequence shown here is derived from an EMBL/GenBank/DDBJ whole genome shotgun (WGS) entry which is preliminary data.</text>
</comment>
<proteinExistence type="predicted"/>
<gene>
    <name evidence="2" type="ORF">Ahy_A06g029935</name>
</gene>
<dbReference type="PROSITE" id="PS50076">
    <property type="entry name" value="DNAJ_2"/>
    <property type="match status" value="1"/>
</dbReference>
<dbReference type="InterPro" id="IPR036869">
    <property type="entry name" value="J_dom_sf"/>
</dbReference>
<dbReference type="STRING" id="3818.A0A445CUM9"/>
<evidence type="ECO:0000313" key="2">
    <source>
        <dbReference type="EMBL" id="RYR54628.1"/>
    </source>
</evidence>
<evidence type="ECO:0000313" key="3">
    <source>
        <dbReference type="Proteomes" id="UP000289738"/>
    </source>
</evidence>
<dbReference type="SMART" id="SM00271">
    <property type="entry name" value="DnaJ"/>
    <property type="match status" value="1"/>
</dbReference>
<dbReference type="Pfam" id="PF00226">
    <property type="entry name" value="DnaJ"/>
    <property type="match status" value="1"/>
</dbReference>
<dbReference type="PRINTS" id="PR00625">
    <property type="entry name" value="JDOMAIN"/>
</dbReference>
<dbReference type="SUPFAM" id="SSF54862">
    <property type="entry name" value="4Fe-4S ferredoxins"/>
    <property type="match status" value="1"/>
</dbReference>
<name>A0A445CUM9_ARAHY</name>
<dbReference type="Proteomes" id="UP000289738">
    <property type="component" value="Chromosome A06"/>
</dbReference>
<dbReference type="InterPro" id="IPR001623">
    <property type="entry name" value="DnaJ_domain"/>
</dbReference>
<keyword evidence="3" id="KW-1185">Reference proteome</keyword>
<dbReference type="Gene3D" id="3.30.70.20">
    <property type="match status" value="1"/>
</dbReference>
<sequence length="212" mass="24443">MSLLISSCYLLPWSKPAQIHGYLNFSKHSKLLRQECTTVRCCSSRSWQTPRAQHNYYELLGVSADSNAQEIREAYRKLQKQHHPDIVGQKGHKYTLLLNEAYEVLMKDDLRRKYDESINQMRIRLGENNTPLGNSTWKGPLRPQALFVDENACIGCRECVYHASNTFIMDEARGCARVKVQYGDTDQNIELLYSISNTLSTSKFKYKKLGVN</sequence>